<reference evidence="5 6" key="1">
    <citation type="submission" date="2020-07" db="EMBL/GenBank/DDBJ databases">
        <title>Draft genome sequence of four isobutane-metabolizing strains capable of cometabolically degrading diverse ether contaminants.</title>
        <authorList>
            <person name="Chen W."/>
            <person name="Faulkner N."/>
            <person name="Smith C."/>
            <person name="Hyman M."/>
        </authorList>
    </citation>
    <scope>NUCLEOTIDE SEQUENCE [LARGE SCALE GENOMIC DNA]</scope>
    <source>
        <strain evidence="5 6">2A</strain>
        <plasmid evidence="5 6">unnamed1</plasmid>
    </source>
</reference>
<proteinExistence type="predicted"/>
<dbReference type="GO" id="GO:0016020">
    <property type="term" value="C:membrane"/>
    <property type="evidence" value="ECO:0007669"/>
    <property type="project" value="UniProtKB-SubCell"/>
</dbReference>
<dbReference type="PANTHER" id="PTHR37042">
    <property type="entry name" value="OUTER MEMBRANE PROTEIN RV1973"/>
    <property type="match status" value="1"/>
</dbReference>
<protein>
    <submittedName>
        <fullName evidence="5">Mammalian cell entry protein</fullName>
    </submittedName>
</protein>
<gene>
    <name evidence="5" type="ORF">HZU40_33745</name>
</gene>
<evidence type="ECO:0000256" key="3">
    <source>
        <dbReference type="SAM" id="MobiDB-lite"/>
    </source>
</evidence>
<sequence length="228" mass="24100">MEDQQPDPDDLTEQQPDGDGAAGPAADSSDPEADRAQDGDAGSDTGEDEQAKVATRRRSGGWLVAVVGAAAALFVAAAAFTGAALQPLLADHALAATRIDVARTAAAAVTALWTYTPQTIDTLPDRAEQYLSGDFHAQYRKFVEAVVTPNKQAQVTDNTYVVGVGVESLNGPDAVALVFTNTTATSPMTKDIPSLKYVAYRLAMKRHGSRWLVTSMSTISFMDLTPQI</sequence>
<keyword evidence="2 4" id="KW-0472">Membrane</keyword>
<comment type="subcellular location">
    <subcellularLocation>
        <location evidence="1">Membrane</location>
    </subcellularLocation>
</comment>
<feature type="transmembrane region" description="Helical" evidence="4">
    <location>
        <begin position="62"/>
        <end position="85"/>
    </location>
</feature>
<feature type="compositionally biased region" description="Low complexity" evidence="3">
    <location>
        <begin position="17"/>
        <end position="28"/>
    </location>
</feature>
<feature type="compositionally biased region" description="Acidic residues" evidence="3">
    <location>
        <begin position="1"/>
        <end position="12"/>
    </location>
</feature>
<dbReference type="Proteomes" id="UP000515498">
    <property type="component" value="Plasmid unnamed1"/>
</dbReference>
<keyword evidence="5" id="KW-0614">Plasmid</keyword>
<dbReference type="RefSeq" id="WP_187099591.1">
    <property type="nucleotide sequence ID" value="NZ_CP059895.1"/>
</dbReference>
<dbReference type="KEGG" id="mflu:HZU40_33745"/>
<geneLocation type="plasmid" evidence="5 6">
    <name>unnamed1</name>
</geneLocation>
<name>A0A7G8PQ84_9MYCO</name>
<evidence type="ECO:0000313" key="6">
    <source>
        <dbReference type="Proteomes" id="UP000515498"/>
    </source>
</evidence>
<evidence type="ECO:0000313" key="5">
    <source>
        <dbReference type="EMBL" id="QNJ96500.1"/>
    </source>
</evidence>
<accession>A0A7G8PQ84</accession>
<feature type="region of interest" description="Disordered" evidence="3">
    <location>
        <begin position="1"/>
        <end position="55"/>
    </location>
</feature>
<keyword evidence="4" id="KW-1133">Transmembrane helix</keyword>
<dbReference type="EMBL" id="CP059895">
    <property type="protein sequence ID" value="QNJ96500.1"/>
    <property type="molecule type" value="Genomic_DNA"/>
</dbReference>
<organism evidence="5 6">
    <name type="scientific">Mycolicibacterium fluoranthenivorans</name>
    <dbReference type="NCBI Taxonomy" id="258505"/>
    <lineage>
        <taxon>Bacteria</taxon>
        <taxon>Bacillati</taxon>
        <taxon>Actinomycetota</taxon>
        <taxon>Actinomycetes</taxon>
        <taxon>Mycobacteriales</taxon>
        <taxon>Mycobacteriaceae</taxon>
        <taxon>Mycolicibacterium</taxon>
    </lineage>
</organism>
<evidence type="ECO:0000256" key="2">
    <source>
        <dbReference type="ARBA" id="ARBA00023136"/>
    </source>
</evidence>
<keyword evidence="4" id="KW-0812">Transmembrane</keyword>
<evidence type="ECO:0000256" key="4">
    <source>
        <dbReference type="SAM" id="Phobius"/>
    </source>
</evidence>
<dbReference type="PANTHER" id="PTHR37042:SF4">
    <property type="entry name" value="OUTER MEMBRANE PROTEIN RV1973"/>
    <property type="match status" value="1"/>
</dbReference>
<dbReference type="AlphaFoldDB" id="A0A7G8PQ84"/>
<evidence type="ECO:0000256" key="1">
    <source>
        <dbReference type="ARBA" id="ARBA00004370"/>
    </source>
</evidence>